<dbReference type="InterPro" id="IPR011051">
    <property type="entry name" value="RmlC_Cupin_sf"/>
</dbReference>
<comment type="catalytic activity">
    <reaction evidence="1">
        <text>1,2-dihydroxy-5-(methylsulfanyl)pent-1-en-3-one + O2 = 3-(methylsulfanyl)propanoate + CO + formate + 2 H(+)</text>
        <dbReference type="Rhea" id="RHEA:14161"/>
        <dbReference type="ChEBI" id="CHEBI:15378"/>
        <dbReference type="ChEBI" id="CHEBI:15379"/>
        <dbReference type="ChEBI" id="CHEBI:15740"/>
        <dbReference type="ChEBI" id="CHEBI:17245"/>
        <dbReference type="ChEBI" id="CHEBI:49016"/>
        <dbReference type="ChEBI" id="CHEBI:49252"/>
        <dbReference type="EC" id="1.13.11.53"/>
    </reaction>
</comment>
<dbReference type="AlphaFoldDB" id="A0A085V403"/>
<evidence type="ECO:0000256" key="1">
    <source>
        <dbReference type="HAMAP-Rule" id="MF_01682"/>
    </source>
</evidence>
<comment type="catalytic activity">
    <reaction evidence="1">
        <text>1,2-dihydroxy-5-(methylsulfanyl)pent-1-en-3-one + O2 = 4-methylsulfanyl-2-oxobutanoate + formate + 2 H(+)</text>
        <dbReference type="Rhea" id="RHEA:24504"/>
        <dbReference type="ChEBI" id="CHEBI:15378"/>
        <dbReference type="ChEBI" id="CHEBI:15379"/>
        <dbReference type="ChEBI" id="CHEBI:15740"/>
        <dbReference type="ChEBI" id="CHEBI:16723"/>
        <dbReference type="ChEBI" id="CHEBI:49252"/>
        <dbReference type="EC" id="1.13.11.54"/>
    </reaction>
</comment>
<accession>A0A085V403</accession>
<dbReference type="Pfam" id="PF03079">
    <property type="entry name" value="ARD"/>
    <property type="match status" value="1"/>
</dbReference>
<dbReference type="CDD" id="cd02232">
    <property type="entry name" value="cupin_ARD"/>
    <property type="match status" value="1"/>
</dbReference>
<dbReference type="PATRIC" id="fig|317.175.peg.5466"/>
<dbReference type="InterPro" id="IPR014710">
    <property type="entry name" value="RmlC-like_jellyroll"/>
</dbReference>
<keyword evidence="1" id="KW-0486">Methionine biosynthesis</keyword>
<protein>
    <recommendedName>
        <fullName evidence="1">Acireductone dioxygenase</fullName>
    </recommendedName>
    <alternativeName>
        <fullName evidence="1">1,2-dihydroxy-3-keto-5-methylthiopentene dioxygenase</fullName>
        <shortName evidence="1">DHK-MTPene dioxygenase</shortName>
    </alternativeName>
    <alternativeName>
        <fullName evidence="1">Acireductone dioxygenase (Fe(2+)-requiring)</fullName>
        <shortName evidence="1">ARD'</shortName>
        <shortName evidence="1">Fe-ARD</shortName>
        <ecNumber evidence="1">1.13.11.54</ecNumber>
    </alternativeName>
    <alternativeName>
        <fullName evidence="1">Acireductone dioxygenase (Ni(2+)-requiring)</fullName>
        <shortName evidence="1">ARD</shortName>
        <shortName evidence="1">Ni-ARD</shortName>
        <ecNumber evidence="1">1.13.11.53</ecNumber>
    </alternativeName>
</protein>
<evidence type="ECO:0000313" key="2">
    <source>
        <dbReference type="EMBL" id="KFE50166.1"/>
    </source>
</evidence>
<proteinExistence type="inferred from homology"/>
<keyword evidence="1" id="KW-0028">Amino-acid biosynthesis</keyword>
<dbReference type="InterPro" id="IPR023956">
    <property type="entry name" value="ARD_bac"/>
</dbReference>
<keyword evidence="3" id="KW-1185">Reference proteome</keyword>
<dbReference type="GO" id="GO:0019284">
    <property type="term" value="P:L-methionine salvage from S-adenosylmethionine"/>
    <property type="evidence" value="ECO:0007669"/>
    <property type="project" value="InterPro"/>
</dbReference>
<sequence>MSSLFVYHQSIPEQPYKVLTHLEDIASTLAEQGVGFERLRAASPVNADASEEELLDSYRVQIDALMTERGYAVVDVVRANATDPALRESALAEHHCSEDEVRFFIAGRGLFTLHIDEYVYTVLCEKNDVISVPAGTRRWFDIGENPRVAALRFFRNAPGEVISTGDTLAARFAQLDDL</sequence>
<name>A0A085V403_PSESX</name>
<feature type="binding site" evidence="1">
    <location>
        <position position="100"/>
    </location>
    <ligand>
        <name>Fe(2+)</name>
        <dbReference type="ChEBI" id="CHEBI:29033"/>
    </ligand>
</feature>
<feature type="binding site" evidence="1">
    <location>
        <position position="100"/>
    </location>
    <ligand>
        <name>Ni(2+)</name>
        <dbReference type="ChEBI" id="CHEBI:49786"/>
    </ligand>
</feature>
<feature type="site" description="Important to generate the dianion" evidence="1">
    <location>
        <position position="102"/>
    </location>
</feature>
<feature type="binding site" evidence="1">
    <location>
        <position position="94"/>
    </location>
    <ligand>
        <name>Fe(2+)</name>
        <dbReference type="ChEBI" id="CHEBI:29033"/>
    </ligand>
</feature>
<keyword evidence="1" id="KW-0560">Oxidoreductase</keyword>
<comment type="caution">
    <text evidence="2">The sequence shown here is derived from an EMBL/GenBank/DDBJ whole genome shotgun (WGS) entry which is preliminary data.</text>
</comment>
<dbReference type="GO" id="GO:0019509">
    <property type="term" value="P:L-methionine salvage from methylthioadenosine"/>
    <property type="evidence" value="ECO:0007669"/>
    <property type="project" value="UniProtKB-UniRule"/>
</dbReference>
<dbReference type="GO" id="GO:0010308">
    <property type="term" value="F:acireductone dioxygenase (Ni2+-requiring) activity"/>
    <property type="evidence" value="ECO:0007669"/>
    <property type="project" value="UniProtKB-UniRule"/>
</dbReference>
<dbReference type="GO" id="GO:0016151">
    <property type="term" value="F:nickel cation binding"/>
    <property type="evidence" value="ECO:0007669"/>
    <property type="project" value="UniProtKB-UniRule"/>
</dbReference>
<dbReference type="InterPro" id="IPR004313">
    <property type="entry name" value="ARD"/>
</dbReference>
<comment type="cofactor">
    <cofactor evidence="1">
        <name>Fe(2+)</name>
        <dbReference type="ChEBI" id="CHEBI:29033"/>
    </cofactor>
    <text evidence="1">Binds 1 Fe(2+) cation per monomer.</text>
</comment>
<comment type="caution">
    <text evidence="1">Lacks conserved residue(s) required for the propagation of feature annotation.</text>
</comment>
<comment type="cofactor">
    <cofactor evidence="1">
        <name>Ni(2+)</name>
        <dbReference type="ChEBI" id="CHEBI:49786"/>
    </cofactor>
    <text evidence="1">Binds 1 nickel ion per monomer.</text>
</comment>
<dbReference type="Proteomes" id="UP000028631">
    <property type="component" value="Unassembled WGS sequence"/>
</dbReference>
<comment type="pathway">
    <text evidence="1">Amino-acid biosynthesis; L-methionine biosynthesis via salvage pathway; L-methionine from S-methyl-5-thio-alpha-D-ribose 1-phosphate: step 5/6.</text>
</comment>
<keyword evidence="1" id="KW-0408">Iron</keyword>
<dbReference type="GO" id="GO:0005506">
    <property type="term" value="F:iron ion binding"/>
    <property type="evidence" value="ECO:0007669"/>
    <property type="project" value="UniProtKB-UniRule"/>
</dbReference>
<comment type="function">
    <text evidence="1">Catalyzes 2 different reactions between oxygene and the acireductone 1,2-dihydroxy-3-keto-5-methylthiopentene (DHK-MTPene) depending upon the metal bound in the active site. Fe-containing acireductone dioxygenase (Fe-ARD) produces formate and 2-keto-4-methylthiobutyrate (KMTB), the alpha-ketoacid precursor of methionine in the methionine recycle pathway. Ni-containing acireductone dioxygenase (Ni-ARD) produces methylthiopropionate, carbon monoxide and formate, and does not lie on the methionine recycle pathway.</text>
</comment>
<evidence type="ECO:0000313" key="3">
    <source>
        <dbReference type="Proteomes" id="UP000028631"/>
    </source>
</evidence>
<dbReference type="UniPathway" id="UPA00904">
    <property type="reaction ID" value="UER00878"/>
</dbReference>
<feature type="site" description="May play a role in transmitting local conformational changes" evidence="1">
    <location>
        <position position="99"/>
    </location>
</feature>
<keyword evidence="1" id="KW-0533">Nickel</keyword>
<dbReference type="OrthoDB" id="9795636at2"/>
<dbReference type="HAMAP" id="MF_01682">
    <property type="entry name" value="Salvage_MtnD"/>
    <property type="match status" value="1"/>
</dbReference>
<dbReference type="SUPFAM" id="SSF51182">
    <property type="entry name" value="RmlC-like cupins"/>
    <property type="match status" value="1"/>
</dbReference>
<dbReference type="Gene3D" id="2.60.120.10">
    <property type="entry name" value="Jelly Rolls"/>
    <property type="match status" value="1"/>
</dbReference>
<comment type="similarity">
    <text evidence="1">Belongs to the acireductone dioxygenase (ARD) family.</text>
</comment>
<feature type="site" description="May play a role in metal incorporation in vivo" evidence="1">
    <location>
        <position position="93"/>
    </location>
</feature>
<dbReference type="RefSeq" id="WP_032632012.1">
    <property type="nucleotide sequence ID" value="NZ_JPQU01000109.1"/>
</dbReference>
<gene>
    <name evidence="1" type="primary">mtnD</name>
    <name evidence="2" type="ORF">IV01_26240</name>
</gene>
<dbReference type="GO" id="GO:0010309">
    <property type="term" value="F:acireductone dioxygenase [iron(II)-requiring] activity"/>
    <property type="evidence" value="ECO:0007669"/>
    <property type="project" value="UniProtKB-UniRule"/>
</dbReference>
<feature type="binding site" evidence="1">
    <location>
        <position position="94"/>
    </location>
    <ligand>
        <name>Ni(2+)</name>
        <dbReference type="ChEBI" id="CHEBI:49786"/>
    </ligand>
</feature>
<organism evidence="2 3">
    <name type="scientific">Pseudomonas syringae</name>
    <dbReference type="NCBI Taxonomy" id="317"/>
    <lineage>
        <taxon>Bacteria</taxon>
        <taxon>Pseudomonadati</taxon>
        <taxon>Pseudomonadota</taxon>
        <taxon>Gammaproteobacteria</taxon>
        <taxon>Pseudomonadales</taxon>
        <taxon>Pseudomonadaceae</taxon>
        <taxon>Pseudomonas</taxon>
    </lineage>
</organism>
<reference evidence="2 3" key="1">
    <citation type="submission" date="2014-07" db="EMBL/GenBank/DDBJ databases">
        <title>Draft Genome Sequences of Environmental Pseudomonas syringae strains.</title>
        <authorList>
            <person name="Baltrus D.A."/>
            <person name="Berge O."/>
            <person name="Morris C."/>
        </authorList>
    </citation>
    <scope>NUCLEOTIDE SEQUENCE [LARGE SCALE GENOMIC DNA]</scope>
    <source>
        <strain evidence="2 3">GAW0119</strain>
    </source>
</reference>
<keyword evidence="1" id="KW-0479">Metal-binding</keyword>
<keyword evidence="1 2" id="KW-0223">Dioxygenase</keyword>
<dbReference type="EMBL" id="JPQU01000109">
    <property type="protein sequence ID" value="KFE50166.1"/>
    <property type="molecule type" value="Genomic_DNA"/>
</dbReference>
<dbReference type="EC" id="1.13.11.53" evidence="1"/>
<dbReference type="EC" id="1.13.11.54" evidence="1"/>
<comment type="subunit">
    <text evidence="1">Monomer.</text>
</comment>